<comment type="caution">
    <text evidence="1">The sequence shown here is derived from an EMBL/GenBank/DDBJ whole genome shotgun (WGS) entry which is preliminary data.</text>
</comment>
<evidence type="ECO:0000313" key="1">
    <source>
        <dbReference type="EMBL" id="NGZ90604.1"/>
    </source>
</evidence>
<organism evidence="1 2">
    <name type="scientific">Psychroflexus maritimus</name>
    <dbReference type="NCBI Taxonomy" id="2714865"/>
    <lineage>
        <taxon>Bacteria</taxon>
        <taxon>Pseudomonadati</taxon>
        <taxon>Bacteroidota</taxon>
        <taxon>Flavobacteriia</taxon>
        <taxon>Flavobacteriales</taxon>
        <taxon>Flavobacteriaceae</taxon>
        <taxon>Psychroflexus</taxon>
    </lineage>
</organism>
<dbReference type="EMBL" id="JAANAS010000083">
    <property type="protein sequence ID" value="NGZ90604.1"/>
    <property type="molecule type" value="Genomic_DNA"/>
</dbReference>
<accession>A0A967E3D8</accession>
<keyword evidence="2" id="KW-1185">Reference proteome</keyword>
<dbReference type="Pfam" id="PF18762">
    <property type="entry name" value="Kinase-PolyVal"/>
    <property type="match status" value="1"/>
</dbReference>
<reference evidence="1" key="1">
    <citation type="submission" date="2020-03" db="EMBL/GenBank/DDBJ databases">
        <title>Psychroflexus Maritimus sp. nov., isolate from marine sediment.</title>
        <authorList>
            <person name="Zhong Y.-L."/>
        </authorList>
    </citation>
    <scope>NUCLEOTIDE SEQUENCE</scope>
    <source>
        <strain evidence="1">C1</strain>
    </source>
</reference>
<sequence length="210" mass="24715">MKYELQNILSGKSGSSYDAIIQAITRHLRTGQRTSPVAEKKHQNKAKEKEQLINFAKDNNLFLDTISQENFISEGAEQKVYIKDDRRVFKLNDAIYYASWEDYFYNLLLHNYFFADTAYHFLGFYMLDNDLFAVVGQNFIKADCLTNLNQVKVFLKANGFINTKNHDYFQPELGLILEDLHEENVLTNKDILYFIDTVFYVKPEIFWNQN</sequence>
<protein>
    <submittedName>
        <fullName evidence="1">Uncharacterized protein</fullName>
    </submittedName>
</protein>
<dbReference type="Proteomes" id="UP000643701">
    <property type="component" value="Unassembled WGS sequence"/>
</dbReference>
<proteinExistence type="predicted"/>
<evidence type="ECO:0000313" key="2">
    <source>
        <dbReference type="Proteomes" id="UP000643701"/>
    </source>
</evidence>
<gene>
    <name evidence="1" type="ORF">G7034_10105</name>
</gene>
<dbReference type="InterPro" id="IPR041055">
    <property type="entry name" value="Kinase-PolyVal"/>
</dbReference>
<name>A0A967E3D8_9FLAO</name>
<dbReference type="AlphaFoldDB" id="A0A967E3D8"/>